<dbReference type="InterPro" id="IPR010989">
    <property type="entry name" value="SNARE"/>
</dbReference>
<evidence type="ECO:0000256" key="1">
    <source>
        <dbReference type="SAM" id="Coils"/>
    </source>
</evidence>
<dbReference type="EMBL" id="OV121135">
    <property type="protein sequence ID" value="CAH0555020.1"/>
    <property type="molecule type" value="Genomic_DNA"/>
</dbReference>
<accession>A0A9P0FII9</accession>
<feature type="coiled-coil region" evidence="1">
    <location>
        <begin position="35"/>
        <end position="62"/>
    </location>
</feature>
<dbReference type="SUPFAM" id="SSF47661">
    <property type="entry name" value="t-snare proteins"/>
    <property type="match status" value="1"/>
</dbReference>
<dbReference type="OrthoDB" id="10255013at2759"/>
<organism evidence="2 3">
    <name type="scientific">Brassicogethes aeneus</name>
    <name type="common">Rape pollen beetle</name>
    <name type="synonym">Meligethes aeneus</name>
    <dbReference type="NCBI Taxonomy" id="1431903"/>
    <lineage>
        <taxon>Eukaryota</taxon>
        <taxon>Metazoa</taxon>
        <taxon>Ecdysozoa</taxon>
        <taxon>Arthropoda</taxon>
        <taxon>Hexapoda</taxon>
        <taxon>Insecta</taxon>
        <taxon>Pterygota</taxon>
        <taxon>Neoptera</taxon>
        <taxon>Endopterygota</taxon>
        <taxon>Coleoptera</taxon>
        <taxon>Polyphaga</taxon>
        <taxon>Cucujiformia</taxon>
        <taxon>Nitidulidae</taxon>
        <taxon>Meligethinae</taxon>
        <taxon>Brassicogethes</taxon>
    </lineage>
</organism>
<dbReference type="Proteomes" id="UP001154078">
    <property type="component" value="Chromosome 4"/>
</dbReference>
<name>A0A9P0FII9_BRAAE</name>
<dbReference type="Gene3D" id="1.20.58.70">
    <property type="match status" value="1"/>
</dbReference>
<keyword evidence="1" id="KW-0175">Coiled coil</keyword>
<dbReference type="GO" id="GO:0016192">
    <property type="term" value="P:vesicle-mediated transport"/>
    <property type="evidence" value="ECO:0007669"/>
    <property type="project" value="InterPro"/>
</dbReference>
<evidence type="ECO:0000313" key="3">
    <source>
        <dbReference type="Proteomes" id="UP001154078"/>
    </source>
</evidence>
<proteinExistence type="predicted"/>
<dbReference type="GO" id="GO:0016020">
    <property type="term" value="C:membrane"/>
    <property type="evidence" value="ECO:0007669"/>
    <property type="project" value="InterPro"/>
</dbReference>
<reference evidence="2" key="1">
    <citation type="submission" date="2021-12" db="EMBL/GenBank/DDBJ databases">
        <authorList>
            <person name="King R."/>
        </authorList>
    </citation>
    <scope>NUCLEOTIDE SEQUENCE</scope>
</reference>
<dbReference type="AlphaFoldDB" id="A0A9P0FII9"/>
<keyword evidence="3" id="KW-1185">Reference proteome</keyword>
<protein>
    <submittedName>
        <fullName evidence="2">Uncharacterized protein</fullName>
    </submittedName>
</protein>
<gene>
    <name evidence="2" type="ORF">MELIAE_LOCUS6457</name>
</gene>
<evidence type="ECO:0000313" key="2">
    <source>
        <dbReference type="EMBL" id="CAH0555020.1"/>
    </source>
</evidence>
<sequence length="279" mass="31955">MTKDRLAALVAAQSDDDDVGPDDVAVNVEGRDGFMDAFFQEVEEIRDMIDKIQANVEEVKKKHSSILSAPQSDESIIFGDILTLYIVPSIPKASDKKNNINYNFKRQVSLRPLSTVYDLKVVPKLYKCSIDYRRRGCFDYYGKFNGNNAQKLLKSIAVLKTLSLDNEYIPVFEAFNQVVSGCFGQNLGDEYKDYIKKFKLKSSKAVITCTPKIHALIYHVPQFIEETQRALGFFSEQASEQVHHSFNIFSRNFNLYRNNLEKYNIILIQCLCAYNSQHL</sequence>